<name>A0A1Q9JHJ6_9FIRM</name>
<dbReference type="Proteomes" id="UP000187404">
    <property type="component" value="Unassembled WGS sequence"/>
</dbReference>
<proteinExistence type="predicted"/>
<organism evidence="1 2">
    <name type="scientific">Hornefia porci</name>
    <dbReference type="NCBI Taxonomy" id="2652292"/>
    <lineage>
        <taxon>Bacteria</taxon>
        <taxon>Bacillati</taxon>
        <taxon>Bacillota</taxon>
        <taxon>Clostridia</taxon>
        <taxon>Peptostreptococcales</taxon>
        <taxon>Anaerovoracaceae</taxon>
        <taxon>Hornefia</taxon>
    </lineage>
</organism>
<comment type="caution">
    <text evidence="1">The sequence shown here is derived from an EMBL/GenBank/DDBJ whole genome shotgun (WGS) entry which is preliminary data.</text>
</comment>
<reference evidence="1 2" key="1">
    <citation type="journal article" date="2016" name="Appl. Environ. Microbiol.">
        <title>Function and Phylogeny of Bacterial Butyryl Coenzyme A:Acetate Transferases and Their Diversity in the Proximal Colon of Swine.</title>
        <authorList>
            <person name="Trachsel J."/>
            <person name="Bayles D.O."/>
            <person name="Looft T."/>
            <person name="Levine U.Y."/>
            <person name="Allen H.K."/>
        </authorList>
    </citation>
    <scope>NUCLEOTIDE SEQUENCE [LARGE SCALE GENOMIC DNA]</scope>
    <source>
        <strain evidence="1 2">68-3-10</strain>
    </source>
</reference>
<dbReference type="AlphaFoldDB" id="A0A1Q9JHJ6"/>
<accession>A0A1Q9JHJ6</accession>
<evidence type="ECO:0000313" key="1">
    <source>
        <dbReference type="EMBL" id="OLR55601.1"/>
    </source>
</evidence>
<keyword evidence="2" id="KW-1185">Reference proteome</keyword>
<protein>
    <submittedName>
        <fullName evidence="1">Uncharacterized protein</fullName>
    </submittedName>
</protein>
<dbReference type="EMBL" id="MJIE01000001">
    <property type="protein sequence ID" value="OLR55601.1"/>
    <property type="molecule type" value="Genomic_DNA"/>
</dbReference>
<gene>
    <name evidence="1" type="ORF">BHK98_05695</name>
</gene>
<sequence>MKVLTPIKAIRAYCIECSGGMTKEIKLCTVEKCPLYPYRMGNQFIEMLFKIIIREGCEYRRIVIQYVYKACK</sequence>
<evidence type="ECO:0000313" key="2">
    <source>
        <dbReference type="Proteomes" id="UP000187404"/>
    </source>
</evidence>